<evidence type="ECO:0000256" key="4">
    <source>
        <dbReference type="ARBA" id="ARBA00023125"/>
    </source>
</evidence>
<dbReference type="Gene3D" id="3.60.40.10">
    <property type="entry name" value="PPM-type phosphatase domain"/>
    <property type="match status" value="1"/>
</dbReference>
<dbReference type="Gene3D" id="3.40.50.2300">
    <property type="match status" value="1"/>
</dbReference>
<name>A0A917JKE6_9GAMM</name>
<evidence type="ECO:0000256" key="6">
    <source>
        <dbReference type="PROSITE-ProRule" id="PRU00169"/>
    </source>
</evidence>
<dbReference type="PANTHER" id="PTHR48111:SF1">
    <property type="entry name" value="TWO-COMPONENT RESPONSE REGULATOR ORR33"/>
    <property type="match status" value="1"/>
</dbReference>
<keyword evidence="2" id="KW-0902">Two-component regulatory system</keyword>
<keyword evidence="1 6" id="KW-0597">Phosphoprotein</keyword>
<dbReference type="SMART" id="SM00448">
    <property type="entry name" value="REC"/>
    <property type="match status" value="1"/>
</dbReference>
<dbReference type="InterPro" id="IPR011006">
    <property type="entry name" value="CheY-like_superfamily"/>
</dbReference>
<sequence>MALSDISVLFVEDDPVFRSLVSAYLVKHGAKVTEAEDGEVGLQYFLTQTFDVVLADLSMPNMGGLEMLRELQKANSQVPAIVISGNNVMADVVEALRVGASDYIVKPVSDLETIETAILQAIKVPPQSEEELQQHQEEQSYKELQENLQLLERDTSAASSIQQQLFPSHCIDYPQANLKYSLFNSDEVSDYFIDSRLVDSQHIVFYMVDMSSNSSQSTFASVLLHSLVTEKLTSFQAGESATVLQPFGMLSYLNEKLLVSGLELDMDIIYVSIDLENLRVAIAKSGNTLRCYIRTEQQLTPLILADTPELGTLDWGEPSSQFRTLSKSEALCISTTHPIHKQSLLHNEFCGHCVSPNLPEGGFIQLSFGESLAS</sequence>
<dbReference type="InterPro" id="IPR036457">
    <property type="entry name" value="PPM-type-like_dom_sf"/>
</dbReference>
<dbReference type="Pfam" id="PF00072">
    <property type="entry name" value="Response_reg"/>
    <property type="match status" value="1"/>
</dbReference>
<dbReference type="PROSITE" id="PS50110">
    <property type="entry name" value="RESPONSE_REGULATORY"/>
    <property type="match status" value="1"/>
</dbReference>
<accession>A0A917JKE6</accession>
<dbReference type="GO" id="GO:0000156">
    <property type="term" value="F:phosphorelay response regulator activity"/>
    <property type="evidence" value="ECO:0007669"/>
    <property type="project" value="TreeGrafter"/>
</dbReference>
<evidence type="ECO:0000256" key="7">
    <source>
        <dbReference type="SAM" id="Coils"/>
    </source>
</evidence>
<evidence type="ECO:0000259" key="8">
    <source>
        <dbReference type="PROSITE" id="PS50110"/>
    </source>
</evidence>
<keyword evidence="10" id="KW-1185">Reference proteome</keyword>
<dbReference type="Proteomes" id="UP000613743">
    <property type="component" value="Unassembled WGS sequence"/>
</dbReference>
<proteinExistence type="predicted"/>
<evidence type="ECO:0000256" key="1">
    <source>
        <dbReference type="ARBA" id="ARBA00022553"/>
    </source>
</evidence>
<keyword evidence="7" id="KW-0175">Coiled coil</keyword>
<evidence type="ECO:0000256" key="2">
    <source>
        <dbReference type="ARBA" id="ARBA00023012"/>
    </source>
</evidence>
<evidence type="ECO:0000313" key="10">
    <source>
        <dbReference type="Proteomes" id="UP000613743"/>
    </source>
</evidence>
<feature type="modified residue" description="4-aspartylphosphate" evidence="6">
    <location>
        <position position="56"/>
    </location>
</feature>
<dbReference type="PANTHER" id="PTHR48111">
    <property type="entry name" value="REGULATOR OF RPOS"/>
    <property type="match status" value="1"/>
</dbReference>
<dbReference type="GO" id="GO:0005829">
    <property type="term" value="C:cytosol"/>
    <property type="evidence" value="ECO:0007669"/>
    <property type="project" value="TreeGrafter"/>
</dbReference>
<dbReference type="SUPFAM" id="SSF52172">
    <property type="entry name" value="CheY-like"/>
    <property type="match status" value="1"/>
</dbReference>
<organism evidence="9 10">
    <name type="scientific">Shewanella gelidii</name>
    <dbReference type="NCBI Taxonomy" id="1642821"/>
    <lineage>
        <taxon>Bacteria</taxon>
        <taxon>Pseudomonadati</taxon>
        <taxon>Pseudomonadota</taxon>
        <taxon>Gammaproteobacteria</taxon>
        <taxon>Alteromonadales</taxon>
        <taxon>Shewanellaceae</taxon>
        <taxon>Shewanella</taxon>
    </lineage>
</organism>
<evidence type="ECO:0000256" key="5">
    <source>
        <dbReference type="ARBA" id="ARBA00023163"/>
    </source>
</evidence>
<protein>
    <submittedName>
        <fullName evidence="9">Response regulator</fullName>
    </submittedName>
</protein>
<dbReference type="InterPro" id="IPR001789">
    <property type="entry name" value="Sig_transdc_resp-reg_receiver"/>
</dbReference>
<reference evidence="9" key="2">
    <citation type="submission" date="2020-09" db="EMBL/GenBank/DDBJ databases">
        <authorList>
            <person name="Sun Q."/>
            <person name="Ohkuma M."/>
        </authorList>
    </citation>
    <scope>NUCLEOTIDE SEQUENCE</scope>
    <source>
        <strain evidence="9">JCM 30804</strain>
    </source>
</reference>
<dbReference type="InterPro" id="IPR039420">
    <property type="entry name" value="WalR-like"/>
</dbReference>
<dbReference type="GO" id="GO:0032993">
    <property type="term" value="C:protein-DNA complex"/>
    <property type="evidence" value="ECO:0007669"/>
    <property type="project" value="TreeGrafter"/>
</dbReference>
<dbReference type="GO" id="GO:0000976">
    <property type="term" value="F:transcription cis-regulatory region binding"/>
    <property type="evidence" value="ECO:0007669"/>
    <property type="project" value="TreeGrafter"/>
</dbReference>
<evidence type="ECO:0000313" key="9">
    <source>
        <dbReference type="EMBL" id="GGI67392.1"/>
    </source>
</evidence>
<gene>
    <name evidence="9" type="ORF">GCM10009332_00640</name>
</gene>
<keyword evidence="5" id="KW-0804">Transcription</keyword>
<feature type="domain" description="Response regulatory" evidence="8">
    <location>
        <begin position="7"/>
        <end position="121"/>
    </location>
</feature>
<dbReference type="AlphaFoldDB" id="A0A917JKE6"/>
<keyword evidence="3" id="KW-0805">Transcription regulation</keyword>
<dbReference type="RefSeq" id="WP_188916708.1">
    <property type="nucleotide sequence ID" value="NZ_BMPZ01000001.1"/>
</dbReference>
<keyword evidence="4" id="KW-0238">DNA-binding</keyword>
<dbReference type="EMBL" id="BMPZ01000001">
    <property type="protein sequence ID" value="GGI67392.1"/>
    <property type="molecule type" value="Genomic_DNA"/>
</dbReference>
<reference evidence="9" key="1">
    <citation type="journal article" date="2014" name="Int. J. Syst. Evol. Microbiol.">
        <title>Complete genome sequence of Corynebacterium casei LMG S-19264T (=DSM 44701T), isolated from a smear-ripened cheese.</title>
        <authorList>
            <consortium name="US DOE Joint Genome Institute (JGI-PGF)"/>
            <person name="Walter F."/>
            <person name="Albersmeier A."/>
            <person name="Kalinowski J."/>
            <person name="Ruckert C."/>
        </authorList>
    </citation>
    <scope>NUCLEOTIDE SEQUENCE</scope>
    <source>
        <strain evidence="9">JCM 30804</strain>
    </source>
</reference>
<comment type="caution">
    <text evidence="9">The sequence shown here is derived from an EMBL/GenBank/DDBJ whole genome shotgun (WGS) entry which is preliminary data.</text>
</comment>
<evidence type="ECO:0000256" key="3">
    <source>
        <dbReference type="ARBA" id="ARBA00023015"/>
    </source>
</evidence>
<feature type="coiled-coil region" evidence="7">
    <location>
        <begin position="127"/>
        <end position="161"/>
    </location>
</feature>
<dbReference type="GO" id="GO:0006355">
    <property type="term" value="P:regulation of DNA-templated transcription"/>
    <property type="evidence" value="ECO:0007669"/>
    <property type="project" value="TreeGrafter"/>
</dbReference>